<gene>
    <name evidence="1" type="ORF">JL193_02520</name>
</gene>
<proteinExistence type="predicted"/>
<dbReference type="RefSeq" id="WP_207972338.1">
    <property type="nucleotide sequence ID" value="NZ_CP071795.1"/>
</dbReference>
<dbReference type="PROSITE" id="PS51257">
    <property type="entry name" value="PROKAR_LIPOPROTEIN"/>
    <property type="match status" value="1"/>
</dbReference>
<evidence type="ECO:0000313" key="2">
    <source>
        <dbReference type="Proteomes" id="UP000663935"/>
    </source>
</evidence>
<evidence type="ECO:0000313" key="1">
    <source>
        <dbReference type="EMBL" id="QTD38201.1"/>
    </source>
</evidence>
<dbReference type="Proteomes" id="UP000663935">
    <property type="component" value="Chromosome"/>
</dbReference>
<dbReference type="InterPro" id="IPR032331">
    <property type="entry name" value="DUF4856"/>
</dbReference>
<organism evidence="1 2">
    <name type="scientific">Polaribacter batillariae</name>
    <dbReference type="NCBI Taxonomy" id="2808900"/>
    <lineage>
        <taxon>Bacteria</taxon>
        <taxon>Pseudomonadati</taxon>
        <taxon>Bacteroidota</taxon>
        <taxon>Flavobacteriia</taxon>
        <taxon>Flavobacteriales</taxon>
        <taxon>Flavobacteriaceae</taxon>
    </lineage>
</organism>
<keyword evidence="2" id="KW-1185">Reference proteome</keyword>
<protein>
    <submittedName>
        <fullName evidence="1">DUF4856 domain-containing protein</fullName>
    </submittedName>
</protein>
<sequence length="395" mass="43194">MKKVLVSLAVIATLVSCNKRNNDLPKTVAPATYSFERNGESTVDFNGQTTRIKMAGEFISALKNTSETEATLDAKFAHTAGNADFSDADLNASSKNIRSKVAASRDFFSTNSTDATAIKNQFDGWIAAQVTEVFPNWNTDAAAGVAGNIQQAGGGSTRYVNGKGVEYNQLIAKSLIGGLMVDQILNNYLSKAVLDEGTNVSNNNGNVTETDKNYTTMEHKWDEAFGYLYGNEADITAPTLKADKFLNEYVGQVNKNANFAGIATEIYNAFKLGRAAIVAKDYNTRDTQVEILREKISKVLAVRAVYYFQQGKIKLPTDKAAAFHALSEAIGFVYSLQFTRKPNSTEAYFTKTEVDNFMNTLLKDNGFWDVTNETLDLISTQIASKFGFKVADVAN</sequence>
<reference evidence="1 2" key="1">
    <citation type="submission" date="2021-03" db="EMBL/GenBank/DDBJ databases">
        <title>Complete genome of Polaribacter_sp.G4M1.</title>
        <authorList>
            <person name="Jeong S.W."/>
            <person name="Bae J.W."/>
        </authorList>
    </citation>
    <scope>NUCLEOTIDE SEQUENCE [LARGE SCALE GENOMIC DNA]</scope>
    <source>
        <strain evidence="1 2">G4M1</strain>
    </source>
</reference>
<dbReference type="Pfam" id="PF16148">
    <property type="entry name" value="DUF4856"/>
    <property type="match status" value="1"/>
</dbReference>
<dbReference type="EMBL" id="CP071795">
    <property type="protein sequence ID" value="QTD38201.1"/>
    <property type="molecule type" value="Genomic_DNA"/>
</dbReference>
<accession>A0ABX7SVI6</accession>
<name>A0ABX7SVI6_9FLAO</name>